<keyword evidence="2" id="KW-0472">Membrane</keyword>
<feature type="compositionally biased region" description="Basic and acidic residues" evidence="1">
    <location>
        <begin position="129"/>
        <end position="138"/>
    </location>
</feature>
<evidence type="ECO:0000313" key="3">
    <source>
        <dbReference type="EMBL" id="AQU64565.1"/>
    </source>
</evidence>
<dbReference type="GeneID" id="32880315"/>
<keyword evidence="2" id="KW-0812">Transmembrane</keyword>
<name>A0A1W5RMY6_HYDRE</name>
<accession>A0A1W5RMY6</accession>
<feature type="region of interest" description="Disordered" evidence="1">
    <location>
        <begin position="126"/>
        <end position="151"/>
    </location>
</feature>
<evidence type="ECO:0000256" key="1">
    <source>
        <dbReference type="SAM" id="MobiDB-lite"/>
    </source>
</evidence>
<geneLocation type="chloroplast" evidence="3"/>
<gene>
    <name evidence="3" type="primary">orf151b</name>
</gene>
<dbReference type="RefSeq" id="YP_009364184.1">
    <property type="nucleotide sequence ID" value="NC_034655.1"/>
</dbReference>
<evidence type="ECO:0000256" key="2">
    <source>
        <dbReference type="SAM" id="Phobius"/>
    </source>
</evidence>
<organism evidence="3">
    <name type="scientific">Hydrodictyon reticulatum</name>
    <name type="common">Water net</name>
    <name type="synonym">Conferva reticulatum</name>
    <dbReference type="NCBI Taxonomy" id="3107"/>
    <lineage>
        <taxon>Eukaryota</taxon>
        <taxon>Viridiplantae</taxon>
        <taxon>Chlorophyta</taxon>
        <taxon>core chlorophytes</taxon>
        <taxon>Chlorophyceae</taxon>
        <taxon>CS clade</taxon>
        <taxon>Sphaeropleales</taxon>
        <taxon>Hydrodictyaceae</taxon>
        <taxon>Hydrodictyon</taxon>
    </lineage>
</organism>
<sequence length="151" mass="16977">MHALCFFICSRFFTFFLALLPLLRSCSFSTSLLFLCFVPSLCHFFASPSLFCIGFFLRSSFALSSASAKAMRRSGSPSPKSGGFAEVKKRFGFAEVKKRFGFAEKRRHRLKRRLRRSESIGIGSAEADAEAKKQFGKAEKRRSKALVVLHS</sequence>
<proteinExistence type="predicted"/>
<keyword evidence="3" id="KW-0934">Plastid</keyword>
<keyword evidence="2" id="KW-1133">Transmembrane helix</keyword>
<dbReference type="AlphaFoldDB" id="A0A1W5RMY6"/>
<protein>
    <recommendedName>
        <fullName evidence="4">Transmembrane protein</fullName>
    </recommendedName>
</protein>
<reference evidence="3" key="1">
    <citation type="journal article" date="2017" name="PeerJ">
        <title>lastomes of the green algae Hydrodictyon reticulatum and Pediastrum duplex (Sphaeropleales, Chlorophyceae).</title>
        <authorList>
            <person name="McManus H.A."/>
            <person name="Sanchez D."/>
            <person name="Karol K.G."/>
        </authorList>
    </citation>
    <scope>NUCLEOTIDE SEQUENCE</scope>
</reference>
<dbReference type="EMBL" id="KY114065">
    <property type="protein sequence ID" value="AQU64565.1"/>
    <property type="molecule type" value="Genomic_DNA"/>
</dbReference>
<evidence type="ECO:0008006" key="4">
    <source>
        <dbReference type="Google" id="ProtNLM"/>
    </source>
</evidence>
<feature type="transmembrane region" description="Helical" evidence="2">
    <location>
        <begin position="37"/>
        <end position="57"/>
    </location>
</feature>
<keyword evidence="3" id="KW-0150">Chloroplast</keyword>